<evidence type="ECO:0000313" key="1">
    <source>
        <dbReference type="EMBL" id="SVB42313.1"/>
    </source>
</evidence>
<sequence length="300" mass="32381">MPTQFKTYDATAIREDLSDVIYDISPTDTPFLSSITGKGSVSNTLFEWQTDALAAAVINNYHVEGAAAGTAATTATTRLQNHTQISKKVVEVTGTHEKVNNAGKKSEMAHQLAKASKELKRDMEGSLLASNDSAQGDASTARETRGAAHWITTNVTDAGASGSHAAVVEADITAVAESTWTQGGEPSTILLGATNKKLVTAMTGRASETRSVVDENKTVYNAVEVYVSDFGTFNITLDRFCDQDVIYFLDHDMWSVEYLRDFQTVDIAKEGDSEKKMLLVEFGLRCGNEAANGKIRYTTG</sequence>
<dbReference type="AlphaFoldDB" id="A0A382DX96"/>
<protein>
    <recommendedName>
        <fullName evidence="2">Bacteriophage Mu GpT domain-containing protein</fullName>
    </recommendedName>
</protein>
<organism evidence="1">
    <name type="scientific">marine metagenome</name>
    <dbReference type="NCBI Taxonomy" id="408172"/>
    <lineage>
        <taxon>unclassified sequences</taxon>
        <taxon>metagenomes</taxon>
        <taxon>ecological metagenomes</taxon>
    </lineage>
</organism>
<accession>A0A382DX96</accession>
<dbReference type="Pfam" id="PF17236">
    <property type="entry name" value="SU10_MCP"/>
    <property type="match status" value="1"/>
</dbReference>
<reference evidence="1" key="1">
    <citation type="submission" date="2018-05" db="EMBL/GenBank/DDBJ databases">
        <authorList>
            <person name="Lanie J.A."/>
            <person name="Ng W.-L."/>
            <person name="Kazmierczak K.M."/>
            <person name="Andrzejewski T.M."/>
            <person name="Davidsen T.M."/>
            <person name="Wayne K.J."/>
            <person name="Tettelin H."/>
            <person name="Glass J.I."/>
            <person name="Rusch D."/>
            <person name="Podicherti R."/>
            <person name="Tsui H.-C.T."/>
            <person name="Winkler M.E."/>
        </authorList>
    </citation>
    <scope>NUCLEOTIDE SEQUENCE</scope>
</reference>
<dbReference type="EMBL" id="UINC01041271">
    <property type="protein sequence ID" value="SVB42313.1"/>
    <property type="molecule type" value="Genomic_DNA"/>
</dbReference>
<proteinExistence type="predicted"/>
<dbReference type="InterPro" id="IPR035198">
    <property type="entry name" value="SU10_MCP"/>
</dbReference>
<gene>
    <name evidence="1" type="ORF">METZ01_LOCUS195167</name>
</gene>
<name>A0A382DX96_9ZZZZ</name>
<evidence type="ECO:0008006" key="2">
    <source>
        <dbReference type="Google" id="ProtNLM"/>
    </source>
</evidence>